<dbReference type="SMART" id="SM00312">
    <property type="entry name" value="PX"/>
    <property type="match status" value="1"/>
</dbReference>
<reference evidence="10" key="1">
    <citation type="submission" date="2021-02" db="EMBL/GenBank/DDBJ databases">
        <authorList>
            <person name="Nowell W R."/>
        </authorList>
    </citation>
    <scope>NUCLEOTIDE SEQUENCE</scope>
</reference>
<keyword evidence="2 7" id="KW-0728">SH3 domain</keyword>
<dbReference type="Pfam" id="PF01564">
    <property type="entry name" value="Spermine_synth"/>
    <property type="match status" value="1"/>
</dbReference>
<evidence type="ECO:0000256" key="5">
    <source>
        <dbReference type="ARBA" id="ARBA00022737"/>
    </source>
</evidence>
<dbReference type="InterPro" id="IPR051228">
    <property type="entry name" value="NADPH_Oxidase/PX-Domain"/>
</dbReference>
<evidence type="ECO:0000256" key="6">
    <source>
        <dbReference type="ARBA" id="ARBA00023268"/>
    </source>
</evidence>
<evidence type="ECO:0000313" key="11">
    <source>
        <dbReference type="Proteomes" id="UP000663823"/>
    </source>
</evidence>
<dbReference type="PROSITE" id="PS50002">
    <property type="entry name" value="SH3"/>
    <property type="match status" value="3"/>
</dbReference>
<dbReference type="InterPro" id="IPR013216">
    <property type="entry name" value="Methyltransf_11"/>
</dbReference>
<dbReference type="GO" id="GO:0016176">
    <property type="term" value="F:superoxide-generating NADPH oxidase activator activity"/>
    <property type="evidence" value="ECO:0007669"/>
    <property type="project" value="TreeGrafter"/>
</dbReference>
<evidence type="ECO:0000313" key="10">
    <source>
        <dbReference type="EMBL" id="CAF3692448.1"/>
    </source>
</evidence>
<dbReference type="InterPro" id="IPR001683">
    <property type="entry name" value="PX_dom"/>
</dbReference>
<feature type="domain" description="SH3" evidence="8">
    <location>
        <begin position="812"/>
        <end position="871"/>
    </location>
</feature>
<dbReference type="Pfam" id="PF08241">
    <property type="entry name" value="Methyltransf_11"/>
    <property type="match status" value="1"/>
</dbReference>
<dbReference type="InterPro" id="IPR029063">
    <property type="entry name" value="SAM-dependent_MTases_sf"/>
</dbReference>
<dbReference type="Gene3D" id="3.30.1520.10">
    <property type="entry name" value="Phox-like domain"/>
    <property type="match status" value="1"/>
</dbReference>
<dbReference type="PROSITE" id="PS50195">
    <property type="entry name" value="PX"/>
    <property type="match status" value="1"/>
</dbReference>
<dbReference type="EMBL" id="CAJOAX010001172">
    <property type="protein sequence ID" value="CAF3692448.1"/>
    <property type="molecule type" value="Genomic_DNA"/>
</dbReference>
<evidence type="ECO:0000256" key="2">
    <source>
        <dbReference type="ARBA" id="ARBA00022443"/>
    </source>
</evidence>
<sequence>MNLLPKAVDEFRNRDYWDQFFDKVGREAFEWYSDFIDLANILCKYIKSRDEVLVIGCGNSTLSNDLYDTGIEHITNIDLSDKVIKQMKKQNEIKRPNMKWLPMDARQMTFDDNQFSVVLDKGTIDALMSNKSEQVLSDIDQILHQIDRVLRMTGRFICITLAQKHILDHISQYFFNNKSWLLRYHHVQTSKSFALPVFAFVFTKITMKNPLIEVQLYNNADTNWLRFNELSEAINAIQQCQMTCFKKYDFKQKFVPGSETPIIDLYAENNQTKRRYQMIVVNSLTKYRNKPFAAFIVPKSRNLDWLYSTPAGRQQIIVNAKHTTIAFIYLQSDQEYRDLEQVKSEMTNAVVDFKPVNLPNNFQIPFLSSSEGVGQVIIRERSSSFIIEDCLYGNDNEWKRRLRFDTNPNLIQSEINLIANEETNDFMPDYSILENDYHGVIVACLKTHFLATKNSQPSGNWLLIGLGGGVLTMKLIRAFPKIHLTGVDIDSEMIRIAKKWFGLDDSLTKCVIDDGIKYLQQQVEEKTIYDVIIFDVNNDDSQSPLRCPHPAFLDNEILKNVKTLLSDHSGIFVLNFASRDNINQDRENCLKYLLTNFDHLSSIKLDDDINEIMFASKQLLLLNIKSSEKISQQNLSIDFDIEELLSKMIDKSSANKNSYVVDVKVVDIEKRYNPGPKHYVYVIQVTWSNPTNTFIIYRRYAQFFDLQCKLLDLFAEAPSPSNNYNTQSRLIPFLPGKIFLGRSQIRQVALERKQALNIYCQTLISLPERISRSRCVLEFFQPLPTDVQNQIEFLTRNKKSVTKSAMIISEPSKLPTYRCLDDFVAIEKTEMSLKRNTLIQVIHKHLNGWWFVQHGDHTGFVPGAFLEPIEQPRDIYETNTLSTSSNETYVVNKSYEAKSRDEISLNQGSFVTVLEKSFTGWWIVNFNNMTGQFPAIFLTSCKGRIIPVNVTKEESNIPSNTLNHRLSSLNNYEQSDHDEYPNNHSEPEIFYVHSDFIDNVGDCVSLQRGDIVEIHDKHSSGWWLGRRLKDDYILTWMPSAFLQKEPIFDACVDSVYNPSLNTNSYLNVAEEEGQPKQQVRVLTDNIYQNVESRISTNVTYSEVIKKKQPITIKHSCLPSSDNEEDSIKVSVRDLIKKFNRQ</sequence>
<dbReference type="InterPro" id="IPR001452">
    <property type="entry name" value="SH3_domain"/>
</dbReference>
<evidence type="ECO:0000256" key="3">
    <source>
        <dbReference type="ARBA" id="ARBA00022603"/>
    </source>
</evidence>
<feature type="domain" description="SH3" evidence="8">
    <location>
        <begin position="884"/>
        <end position="943"/>
    </location>
</feature>
<proteinExistence type="inferred from homology"/>
<dbReference type="GO" id="GO:0042554">
    <property type="term" value="P:superoxide anion generation"/>
    <property type="evidence" value="ECO:0007669"/>
    <property type="project" value="TreeGrafter"/>
</dbReference>
<feature type="domain" description="SH3" evidence="8">
    <location>
        <begin position="985"/>
        <end position="1047"/>
    </location>
</feature>
<keyword evidence="5" id="KW-0677">Repeat</keyword>
<evidence type="ECO:0000256" key="7">
    <source>
        <dbReference type="PROSITE-ProRule" id="PRU00192"/>
    </source>
</evidence>
<dbReference type="Gene3D" id="2.30.30.40">
    <property type="entry name" value="SH3 Domains"/>
    <property type="match status" value="3"/>
</dbReference>
<dbReference type="Pfam" id="PF07653">
    <property type="entry name" value="SH3_2"/>
    <property type="match status" value="1"/>
</dbReference>
<keyword evidence="3" id="KW-0489">Methyltransferase</keyword>
<dbReference type="FunFam" id="3.40.50.150:FF:000110">
    <property type="entry name" value="methyltransferase-like protein 13 isoform X1"/>
    <property type="match status" value="1"/>
</dbReference>
<dbReference type="CDD" id="cd11856">
    <property type="entry name" value="SH3_p47phox_like"/>
    <property type="match status" value="1"/>
</dbReference>
<dbReference type="SUPFAM" id="SSF64268">
    <property type="entry name" value="PX domain"/>
    <property type="match status" value="1"/>
</dbReference>
<dbReference type="GO" id="GO:0005737">
    <property type="term" value="C:cytoplasm"/>
    <property type="evidence" value="ECO:0007669"/>
    <property type="project" value="TreeGrafter"/>
</dbReference>
<dbReference type="SUPFAM" id="SSF53335">
    <property type="entry name" value="S-adenosyl-L-methionine-dependent methyltransferases"/>
    <property type="match status" value="2"/>
</dbReference>
<evidence type="ECO:0000259" key="9">
    <source>
        <dbReference type="PROSITE" id="PS50195"/>
    </source>
</evidence>
<keyword evidence="6" id="KW-0511">Multifunctional enzyme</keyword>
<accession>A0A818UFE5</accession>
<evidence type="ECO:0000256" key="4">
    <source>
        <dbReference type="ARBA" id="ARBA00022679"/>
    </source>
</evidence>
<comment type="caution">
    <text evidence="10">The sequence shown here is derived from an EMBL/GenBank/DDBJ whole genome shotgun (WGS) entry which is preliminary data.</text>
</comment>
<dbReference type="Gene3D" id="3.40.50.150">
    <property type="entry name" value="Vaccinia Virus protein VP39"/>
    <property type="match status" value="2"/>
</dbReference>
<dbReference type="PANTHER" id="PTHR15706">
    <property type="entry name" value="SH3 MULTIPLE DOMAIN"/>
    <property type="match status" value="1"/>
</dbReference>
<dbReference type="Pfam" id="PF00787">
    <property type="entry name" value="PX"/>
    <property type="match status" value="1"/>
</dbReference>
<dbReference type="GO" id="GO:0035091">
    <property type="term" value="F:phosphatidylinositol binding"/>
    <property type="evidence" value="ECO:0007669"/>
    <property type="project" value="InterPro"/>
</dbReference>
<evidence type="ECO:0000256" key="1">
    <source>
        <dbReference type="ARBA" id="ARBA00008361"/>
    </source>
</evidence>
<name>A0A818UFE5_9BILA</name>
<dbReference type="GO" id="GO:0008757">
    <property type="term" value="F:S-adenosylmethionine-dependent methyltransferase activity"/>
    <property type="evidence" value="ECO:0007669"/>
    <property type="project" value="InterPro"/>
</dbReference>
<dbReference type="AlphaFoldDB" id="A0A818UFE5"/>
<feature type="domain" description="PX" evidence="9">
    <location>
        <begin position="659"/>
        <end position="787"/>
    </location>
</feature>
<protein>
    <submittedName>
        <fullName evidence="10">Uncharacterized protein</fullName>
    </submittedName>
</protein>
<dbReference type="CDD" id="cd02440">
    <property type="entry name" value="AdoMet_MTases"/>
    <property type="match status" value="1"/>
</dbReference>
<gene>
    <name evidence="10" type="ORF">OTI717_LOCUS11976</name>
</gene>
<organism evidence="10 11">
    <name type="scientific">Rotaria sordida</name>
    <dbReference type="NCBI Taxonomy" id="392033"/>
    <lineage>
        <taxon>Eukaryota</taxon>
        <taxon>Metazoa</taxon>
        <taxon>Spiralia</taxon>
        <taxon>Gnathifera</taxon>
        <taxon>Rotifera</taxon>
        <taxon>Eurotatoria</taxon>
        <taxon>Bdelloidea</taxon>
        <taxon>Philodinida</taxon>
        <taxon>Philodinidae</taxon>
        <taxon>Rotaria</taxon>
    </lineage>
</organism>
<dbReference type="SUPFAM" id="SSF50044">
    <property type="entry name" value="SH3-domain"/>
    <property type="match status" value="3"/>
</dbReference>
<dbReference type="GO" id="GO:0032259">
    <property type="term" value="P:methylation"/>
    <property type="evidence" value="ECO:0007669"/>
    <property type="project" value="UniProtKB-KW"/>
</dbReference>
<dbReference type="InterPro" id="IPR036028">
    <property type="entry name" value="SH3-like_dom_sf"/>
</dbReference>
<evidence type="ECO:0000259" key="8">
    <source>
        <dbReference type="PROSITE" id="PS50002"/>
    </source>
</evidence>
<keyword evidence="4" id="KW-0808">Transferase</keyword>
<dbReference type="PANTHER" id="PTHR15706:SF2">
    <property type="entry name" value="SH3 AND PX DOMAIN-CONTAINING PROTEIN 2A"/>
    <property type="match status" value="1"/>
</dbReference>
<dbReference type="Proteomes" id="UP000663823">
    <property type="component" value="Unassembled WGS sequence"/>
</dbReference>
<dbReference type="InterPro" id="IPR036871">
    <property type="entry name" value="PX_dom_sf"/>
</dbReference>
<dbReference type="SMART" id="SM00326">
    <property type="entry name" value="SH3"/>
    <property type="match status" value="3"/>
</dbReference>
<comment type="similarity">
    <text evidence="1">Belongs to the methyltransferase superfamily.</text>
</comment>
<dbReference type="Pfam" id="PF14604">
    <property type="entry name" value="SH3_9"/>
    <property type="match status" value="1"/>
</dbReference>